<dbReference type="InterPro" id="IPR024459">
    <property type="entry name" value="Acb1-like_N"/>
</dbReference>
<comment type="catalytic activity">
    <reaction evidence="5">
        <text>3',3'-cGAMP + H2O = G[3'-5']pAp[3'] + H(+)</text>
        <dbReference type="Rhea" id="RHEA:72831"/>
        <dbReference type="ChEBI" id="CHEBI:15377"/>
        <dbReference type="ChEBI" id="CHEBI:15378"/>
        <dbReference type="ChEBI" id="CHEBI:71501"/>
        <dbReference type="ChEBI" id="CHEBI:192497"/>
    </reaction>
    <physiologicalReaction direction="left-to-right" evidence="5">
        <dbReference type="Rhea" id="RHEA:72832"/>
    </physiologicalReaction>
</comment>
<keyword evidence="12" id="KW-1185">Reference proteome</keyword>
<evidence type="ECO:0000259" key="9">
    <source>
        <dbReference type="Pfam" id="PF06381"/>
    </source>
</evidence>
<dbReference type="RefSeq" id="WP_149522399.1">
    <property type="nucleotide sequence ID" value="NZ_VTOU01000003.1"/>
</dbReference>
<evidence type="ECO:0000256" key="4">
    <source>
        <dbReference type="ARBA" id="ARBA00034244"/>
    </source>
</evidence>
<evidence type="ECO:0000256" key="3">
    <source>
        <dbReference type="ARBA" id="ARBA00034240"/>
    </source>
</evidence>
<evidence type="ECO:0000256" key="6">
    <source>
        <dbReference type="ARBA" id="ARBA00034316"/>
    </source>
</evidence>
<sequence length="605" mass="66630">MNTPFADGIVNALTGAGTGRDPRSYNAYLFRRLSDVEIEATYRASWLCRKGIDKPATEMVRERRNWQADADQIKKLEALERKLDLWNKLKRAETLRGLGGAAMVMWIGNDRPDAPINPDIPGKLRSLHVWHKSRLTLGPMRTDPADEWYGYPTFYTLNTGGRLPVNIHPSRVIAFRGDPIPDIRGGSWEEQFWGDSKVQTVLDAVQNSDTAQNGFAALIKDARNRRVGIPNFTQIASSKDGEAMMAGRMKAMALGESMFGVTFYDSGDGTKGGETIEDRQMTWAGIPDINNNYLAMVCGAFDMPATVMLGKSPDGQNSTGASDIELWHKTIKARQDLDLRPCIDQLDVVLVPTALGAPDDEVWWEFAPLSTPSEKEEAETFKATADAMDKVRTSGAIPDEAFAKGYQNLLSEKGWIPGLDGALAEIPEDERFGLNASNDDDANEEDPSALQAGQRLAANDALPRTLYVSRKVVNVAEIKAWAKDQGLPELQDDLHVTIAFSRTPVDWIKMGGGWMGEDGKIVISPGGPRVVEPLGDRTAVLLFASTDLSWRNMSIREAGASWDHPDYQPHISLTGEPVDVSTIEPYRGKIVLGPEVFEEIREGGL</sequence>
<accession>A0A5D9C6F9</accession>
<comment type="similarity">
    <text evidence="6">Belongs to the anti-CBASS protein Acb1 family.</text>
</comment>
<dbReference type="GO" id="GO:0016787">
    <property type="term" value="F:hydrolase activity"/>
    <property type="evidence" value="ECO:0007669"/>
    <property type="project" value="UniProtKB-KW"/>
</dbReference>
<reference evidence="11 12" key="1">
    <citation type="submission" date="2019-08" db="EMBL/GenBank/DDBJ databases">
        <authorList>
            <person name="Wang G."/>
            <person name="Xu Z."/>
        </authorList>
    </citation>
    <scope>NUCLEOTIDE SEQUENCE [LARGE SCALE GENOMIC DNA]</scope>
    <source>
        <strain evidence="11 12">ZX</strain>
    </source>
</reference>
<keyword evidence="1" id="KW-0378">Hydrolase</keyword>
<organism evidence="11 12">
    <name type="scientific">Sphingomonas montanisoli</name>
    <dbReference type="NCBI Taxonomy" id="2606412"/>
    <lineage>
        <taxon>Bacteria</taxon>
        <taxon>Pseudomonadati</taxon>
        <taxon>Pseudomonadota</taxon>
        <taxon>Alphaproteobacteria</taxon>
        <taxon>Sphingomonadales</taxon>
        <taxon>Sphingomonadaceae</taxon>
        <taxon>Sphingomonas</taxon>
    </lineage>
</organism>
<dbReference type="Proteomes" id="UP000322077">
    <property type="component" value="Unassembled WGS sequence"/>
</dbReference>
<dbReference type="EMBL" id="VTOU01000003">
    <property type="protein sequence ID" value="TZG25591.1"/>
    <property type="molecule type" value="Genomic_DNA"/>
</dbReference>
<dbReference type="InterPro" id="IPR056175">
    <property type="entry name" value="Acb1-like_C"/>
</dbReference>
<evidence type="ECO:0000313" key="11">
    <source>
        <dbReference type="EMBL" id="TZG25591.1"/>
    </source>
</evidence>
<evidence type="ECO:0000259" key="10">
    <source>
        <dbReference type="Pfam" id="PF23474"/>
    </source>
</evidence>
<evidence type="ECO:0000313" key="12">
    <source>
        <dbReference type="Proteomes" id="UP000322077"/>
    </source>
</evidence>
<dbReference type="Pfam" id="PF06381">
    <property type="entry name" value="Phage_portal_3"/>
    <property type="match status" value="1"/>
</dbReference>
<comment type="catalytic activity">
    <reaction evidence="3">
        <text>3',3',3'-c-tri-AMP + H2O = A[3'-5']pA[3'-5']pAp[3'] + H(+)</text>
        <dbReference type="Rhea" id="RHEA:72859"/>
        <dbReference type="ChEBI" id="CHEBI:15377"/>
        <dbReference type="ChEBI" id="CHEBI:15378"/>
        <dbReference type="ChEBI" id="CHEBI:192523"/>
        <dbReference type="ChEBI" id="CHEBI:192530"/>
    </reaction>
    <physiologicalReaction direction="left-to-right" evidence="3">
        <dbReference type="Rhea" id="RHEA:72860"/>
    </physiologicalReaction>
</comment>
<proteinExistence type="inferred from homology"/>
<evidence type="ECO:0000256" key="5">
    <source>
        <dbReference type="ARBA" id="ARBA00034283"/>
    </source>
</evidence>
<comment type="catalytic activity">
    <reaction evidence="2">
        <text>3',3',3'-cAAG + H2O = G[3'-5']pA[3'-5']pAp[3'] + H(+)</text>
        <dbReference type="Rhea" id="RHEA:72863"/>
        <dbReference type="ChEBI" id="CHEBI:15377"/>
        <dbReference type="ChEBI" id="CHEBI:15378"/>
        <dbReference type="ChEBI" id="CHEBI:143810"/>
        <dbReference type="ChEBI" id="CHEBI:192532"/>
    </reaction>
    <physiologicalReaction direction="left-to-right" evidence="2">
        <dbReference type="Rhea" id="RHEA:72864"/>
    </physiologicalReaction>
</comment>
<evidence type="ECO:0000256" key="1">
    <source>
        <dbReference type="ARBA" id="ARBA00022801"/>
    </source>
</evidence>
<feature type="domain" description="Anti-CBASS protein Acb1-like C-terminal" evidence="10">
    <location>
        <begin position="464"/>
        <end position="601"/>
    </location>
</feature>
<feature type="domain" description="Anti-CBASS protein Acb1-like N-terminal" evidence="9">
    <location>
        <begin position="37"/>
        <end position="388"/>
    </location>
</feature>
<name>A0A5D9C6F9_9SPHN</name>
<comment type="catalytic activity">
    <reaction evidence="4">
        <text>3',3',3'-cAAG + H2O = A[3'-5']pG[3'-5']pAp[3'] + H(+)</text>
        <dbReference type="Rhea" id="RHEA:72867"/>
        <dbReference type="ChEBI" id="CHEBI:15377"/>
        <dbReference type="ChEBI" id="CHEBI:15378"/>
        <dbReference type="ChEBI" id="CHEBI:143810"/>
        <dbReference type="ChEBI" id="CHEBI:192533"/>
    </reaction>
    <physiologicalReaction direction="left-to-right" evidence="4">
        <dbReference type="Rhea" id="RHEA:72868"/>
    </physiologicalReaction>
</comment>
<comment type="caution">
    <text evidence="11">The sequence shown here is derived from an EMBL/GenBank/DDBJ whole genome shotgun (WGS) entry which is preliminary data.</text>
</comment>
<protein>
    <recommendedName>
        <fullName evidence="7">Anti-CBASS protein Acb1</fullName>
    </recommendedName>
</protein>
<dbReference type="AlphaFoldDB" id="A0A5D9C6F9"/>
<gene>
    <name evidence="11" type="ORF">FYJ91_11230</name>
</gene>
<evidence type="ECO:0000256" key="7">
    <source>
        <dbReference type="ARBA" id="ARBA00034343"/>
    </source>
</evidence>
<dbReference type="Pfam" id="PF23474">
    <property type="entry name" value="Acb1"/>
    <property type="match status" value="1"/>
</dbReference>
<comment type="catalytic activity">
    <reaction evidence="8">
        <text>3',3'-cUAMP + H2O = U[3'-5']pAp[3'] + H(+)</text>
        <dbReference type="Rhea" id="RHEA:72835"/>
        <dbReference type="ChEBI" id="CHEBI:15377"/>
        <dbReference type="ChEBI" id="CHEBI:15378"/>
        <dbReference type="ChEBI" id="CHEBI:143809"/>
        <dbReference type="ChEBI" id="CHEBI:192498"/>
    </reaction>
    <physiologicalReaction direction="left-to-right" evidence="8">
        <dbReference type="Rhea" id="RHEA:72836"/>
    </physiologicalReaction>
</comment>
<evidence type="ECO:0000256" key="2">
    <source>
        <dbReference type="ARBA" id="ARBA00034233"/>
    </source>
</evidence>
<evidence type="ECO:0000256" key="8">
    <source>
        <dbReference type="ARBA" id="ARBA00048123"/>
    </source>
</evidence>